<evidence type="ECO:0000256" key="1">
    <source>
        <dbReference type="ARBA" id="ARBA00038283"/>
    </source>
</evidence>
<name>A0A517D8A5_LIMRT</name>
<feature type="domain" description="Initiator Rep protein WH1" evidence="3">
    <location>
        <begin position="5"/>
        <end position="146"/>
    </location>
</feature>
<dbReference type="RefSeq" id="WP_144227868.1">
    <property type="nucleotide sequence ID" value="NZ_CP041677.1"/>
</dbReference>
<dbReference type="Pfam" id="PF01051">
    <property type="entry name" value="Rep3_N"/>
    <property type="match status" value="1"/>
</dbReference>
<evidence type="ECO:0000256" key="2">
    <source>
        <dbReference type="SAM" id="MobiDB-lite"/>
    </source>
</evidence>
<accession>A0A517D8A5</accession>
<evidence type="ECO:0000313" key="4">
    <source>
        <dbReference type="EMBL" id="QDR73585.1"/>
    </source>
</evidence>
<dbReference type="EMBL" id="CP041677">
    <property type="protein sequence ID" value="QDR73585.1"/>
    <property type="molecule type" value="Genomic_DNA"/>
</dbReference>
<dbReference type="InterPro" id="IPR000525">
    <property type="entry name" value="Initiator_Rep_WH1"/>
</dbReference>
<dbReference type="Proteomes" id="UP000316394">
    <property type="component" value="Plasmid unnamed"/>
</dbReference>
<reference evidence="4 5" key="1">
    <citation type="submission" date="2019-07" db="EMBL/GenBank/DDBJ databases">
        <title>Gastrointestinal microbiota of Peromyscus leucopus, the white-footed mouse.</title>
        <authorList>
            <person name="Milovic A."/>
            <person name="Bassam K."/>
            <person name="Barbour A.G."/>
        </authorList>
    </citation>
    <scope>NUCLEOTIDE SEQUENCE [LARGE SCALE GENOMIC DNA]</scope>
    <source>
        <strain evidence="4 5">LL7</strain>
        <plasmid evidence="4 5">unnamed</plasmid>
    </source>
</reference>
<dbReference type="SUPFAM" id="SSF46785">
    <property type="entry name" value="Winged helix' DNA-binding domain"/>
    <property type="match status" value="1"/>
</dbReference>
<dbReference type="GO" id="GO:0003887">
    <property type="term" value="F:DNA-directed DNA polymerase activity"/>
    <property type="evidence" value="ECO:0007669"/>
    <property type="project" value="InterPro"/>
</dbReference>
<evidence type="ECO:0000259" key="3">
    <source>
        <dbReference type="Pfam" id="PF01051"/>
    </source>
</evidence>
<dbReference type="GO" id="GO:0006270">
    <property type="term" value="P:DNA replication initiation"/>
    <property type="evidence" value="ECO:0007669"/>
    <property type="project" value="InterPro"/>
</dbReference>
<dbReference type="InterPro" id="IPR036390">
    <property type="entry name" value="WH_DNA-bd_sf"/>
</dbReference>
<dbReference type="InterPro" id="IPR036388">
    <property type="entry name" value="WH-like_DNA-bd_sf"/>
</dbReference>
<gene>
    <name evidence="4" type="ORF">FOD75_10835</name>
</gene>
<comment type="similarity">
    <text evidence="1">Belongs to the initiator RepB protein family.</text>
</comment>
<evidence type="ECO:0000313" key="5">
    <source>
        <dbReference type="Proteomes" id="UP000316394"/>
    </source>
</evidence>
<geneLocation type="plasmid" evidence="4 5">
    <name>unnamed</name>
</geneLocation>
<dbReference type="Gene3D" id="1.10.10.10">
    <property type="entry name" value="Winged helix-like DNA-binding domain superfamily/Winged helix DNA-binding domain"/>
    <property type="match status" value="2"/>
</dbReference>
<protein>
    <submittedName>
        <fullName evidence="4">Replication initiation protein</fullName>
    </submittedName>
</protein>
<dbReference type="Pfam" id="PF21205">
    <property type="entry name" value="Rep3_C"/>
    <property type="match status" value="1"/>
</dbReference>
<organism evidence="4 5">
    <name type="scientific">Limosilactobacillus reuteri</name>
    <name type="common">Lactobacillus reuteri</name>
    <dbReference type="NCBI Taxonomy" id="1598"/>
    <lineage>
        <taxon>Bacteria</taxon>
        <taxon>Bacillati</taxon>
        <taxon>Bacillota</taxon>
        <taxon>Bacilli</taxon>
        <taxon>Lactobacillales</taxon>
        <taxon>Lactobacillaceae</taxon>
        <taxon>Limosilactobacillus</taxon>
    </lineage>
</organism>
<sequence>MSNEIVKYENTLNTVPLRRFTPVDMNIFFALVARVRDKGVNEVSFTYDYLKKISRFKGHRNFNEYLKALWEKLKTLSMESDDGERYKSIVLFTQFEIDRKKERLSVKVNSDYTYLFNELQEWTRFSLEQYTHFDSTYSKTIFRLLKQYRTIGHRKFKIDEFRRLLDIPKSYKISNIDTRIIKIAREELTPIFHGLTIVKEKRGRKVIGYNFSWRPESKKSDDFSKTAEYEKQEALRNIRFNASLTDDEKYNAIDRLLGLKLGSTKEDVLKERAYEATPIEAEETDHQSEEQFLQAKVDELHKKQKSSTGLTSEEVNDLTRFQLRLMNLKKYQKRQGDKKTDSPEIFDNVSDNNNEQNNPKKEEVKPRAYYAHIVKVLQQKEKRYKARNAKLPEKDLINLTQARLYVQRYDLGVYY</sequence>
<keyword evidence="4" id="KW-0614">Plasmid</keyword>
<dbReference type="AlphaFoldDB" id="A0A517D8A5"/>
<feature type="region of interest" description="Disordered" evidence="2">
    <location>
        <begin position="332"/>
        <end position="365"/>
    </location>
</feature>
<proteinExistence type="inferred from homology"/>
<feature type="compositionally biased region" description="Low complexity" evidence="2">
    <location>
        <begin position="348"/>
        <end position="357"/>
    </location>
</feature>